<dbReference type="GeneID" id="27310682"/>
<evidence type="ECO:0000256" key="2">
    <source>
        <dbReference type="ARBA" id="ARBA00004496"/>
    </source>
</evidence>
<dbReference type="Proteomes" id="UP000053259">
    <property type="component" value="Unassembled WGS sequence"/>
</dbReference>
<evidence type="ECO:0000256" key="6">
    <source>
        <dbReference type="ARBA" id="ARBA00023056"/>
    </source>
</evidence>
<dbReference type="Gene3D" id="3.90.550.10">
    <property type="entry name" value="Spore Coat Polysaccharide Biosynthesis Protein SpsA, Chain A"/>
    <property type="match status" value="1"/>
</dbReference>
<keyword evidence="5" id="KW-0479">Metal-binding</keyword>
<dbReference type="RefSeq" id="XP_016216104.1">
    <property type="nucleotide sequence ID" value="XM_016355798.1"/>
</dbReference>
<dbReference type="GO" id="GO:0005978">
    <property type="term" value="P:glycogen biosynthetic process"/>
    <property type="evidence" value="ECO:0007669"/>
    <property type="project" value="UniProtKB-KW"/>
</dbReference>
<evidence type="ECO:0000313" key="16">
    <source>
        <dbReference type="Proteomes" id="UP000053259"/>
    </source>
</evidence>
<evidence type="ECO:0000256" key="4">
    <source>
        <dbReference type="ARBA" id="ARBA00022679"/>
    </source>
</evidence>
<evidence type="ECO:0000256" key="14">
    <source>
        <dbReference type="SAM" id="MobiDB-lite"/>
    </source>
</evidence>
<dbReference type="VEuPathDB" id="FungiDB:PV09_02709"/>
<feature type="compositionally biased region" description="Basic and acidic residues" evidence="14">
    <location>
        <begin position="752"/>
        <end position="762"/>
    </location>
</feature>
<feature type="region of interest" description="Disordered" evidence="14">
    <location>
        <begin position="503"/>
        <end position="762"/>
    </location>
</feature>
<feature type="compositionally biased region" description="Polar residues" evidence="14">
    <location>
        <begin position="689"/>
        <end position="698"/>
    </location>
</feature>
<evidence type="ECO:0000256" key="11">
    <source>
        <dbReference type="ARBA" id="ARBA00050886"/>
    </source>
</evidence>
<feature type="compositionally biased region" description="Basic and acidic residues" evidence="14">
    <location>
        <begin position="334"/>
        <end position="346"/>
    </location>
</feature>
<feature type="compositionally biased region" description="Basic and acidic residues" evidence="14">
    <location>
        <begin position="583"/>
        <end position="614"/>
    </location>
</feature>
<feature type="compositionally biased region" description="Basic and acidic residues" evidence="14">
    <location>
        <begin position="405"/>
        <end position="424"/>
    </location>
</feature>
<comment type="cofactor">
    <cofactor evidence="1">
        <name>Mn(2+)</name>
        <dbReference type="ChEBI" id="CHEBI:29035"/>
    </cofactor>
</comment>
<evidence type="ECO:0000256" key="13">
    <source>
        <dbReference type="ARBA" id="ARBA00057883"/>
    </source>
</evidence>
<comment type="catalytic activity">
    <reaction evidence="12">
        <text>L-tyrosyl-[glycogenin] + UDP-alpha-D-glucose = alpha-D-glucosyl-L-tyrosyl-[glycogenin] + UDP + H(+)</text>
        <dbReference type="Rhea" id="RHEA:23360"/>
        <dbReference type="Rhea" id="RHEA-COMP:14604"/>
        <dbReference type="Rhea" id="RHEA-COMP:14605"/>
        <dbReference type="ChEBI" id="CHEBI:15378"/>
        <dbReference type="ChEBI" id="CHEBI:46858"/>
        <dbReference type="ChEBI" id="CHEBI:58223"/>
        <dbReference type="ChEBI" id="CHEBI:58885"/>
        <dbReference type="ChEBI" id="CHEBI:140573"/>
        <dbReference type="EC" id="2.4.1.186"/>
    </reaction>
</comment>
<feature type="compositionally biased region" description="Basic and acidic residues" evidence="14">
    <location>
        <begin position="431"/>
        <end position="455"/>
    </location>
</feature>
<feature type="compositionally biased region" description="Low complexity" evidence="14">
    <location>
        <begin position="660"/>
        <end position="669"/>
    </location>
</feature>
<evidence type="ECO:0000256" key="5">
    <source>
        <dbReference type="ARBA" id="ARBA00022723"/>
    </source>
</evidence>
<keyword evidence="7" id="KW-0325">Glycoprotein</keyword>
<dbReference type="InterPro" id="IPR050587">
    <property type="entry name" value="GNT1/Glycosyltrans_8"/>
</dbReference>
<dbReference type="GO" id="GO:0008466">
    <property type="term" value="F:glycogenin glucosyltransferase activity"/>
    <property type="evidence" value="ECO:0007669"/>
    <property type="project" value="UniProtKB-EC"/>
</dbReference>
<keyword evidence="16" id="KW-1185">Reference proteome</keyword>
<feature type="region of interest" description="Disordered" evidence="14">
    <location>
        <begin position="391"/>
        <end position="470"/>
    </location>
</feature>
<evidence type="ECO:0000256" key="12">
    <source>
        <dbReference type="ARBA" id="ARBA00052293"/>
    </source>
</evidence>
<dbReference type="EC" id="2.4.1.186" evidence="10"/>
<evidence type="ECO:0000256" key="9">
    <source>
        <dbReference type="ARBA" id="ARBA00038162"/>
    </source>
</evidence>
<feature type="compositionally biased region" description="Polar residues" evidence="14">
    <location>
        <begin position="639"/>
        <end position="649"/>
    </location>
</feature>
<name>A0A0D2AI10_9PEZI</name>
<feature type="region of interest" description="Disordered" evidence="14">
    <location>
        <begin position="301"/>
        <end position="361"/>
    </location>
</feature>
<comment type="similarity">
    <text evidence="9">Belongs to the glycosyltransferase 8 family. Glycogenin subfamily.</text>
</comment>
<comment type="function">
    <text evidence="13">Self-glucosylating initiator of glycogen synthesis. It catalyzes the formation of a short alpha (1,4)-glucosyl chain covalently attached via a glucose 1-O-tyrosyl linkage to internal tyrosine residues and these chains act as primers for the elongation reaction catalyzed by glycogen synthase.</text>
</comment>
<keyword evidence="4" id="KW-0808">Transferase</keyword>
<evidence type="ECO:0000256" key="3">
    <source>
        <dbReference type="ARBA" id="ARBA00022490"/>
    </source>
</evidence>
<dbReference type="FunFam" id="3.90.550.10:FF:000092">
    <property type="entry name" value="Glycogenin 2"/>
    <property type="match status" value="1"/>
</dbReference>
<dbReference type="OrthoDB" id="2014201at2759"/>
<dbReference type="EMBL" id="KN847535">
    <property type="protein sequence ID" value="KIW06235.1"/>
    <property type="molecule type" value="Genomic_DNA"/>
</dbReference>
<dbReference type="AlphaFoldDB" id="A0A0D2AI10"/>
<dbReference type="InterPro" id="IPR029044">
    <property type="entry name" value="Nucleotide-diphossugar_trans"/>
</dbReference>
<dbReference type="InterPro" id="IPR002495">
    <property type="entry name" value="Glyco_trans_8"/>
</dbReference>
<evidence type="ECO:0000256" key="10">
    <source>
        <dbReference type="ARBA" id="ARBA00038934"/>
    </source>
</evidence>
<dbReference type="CDD" id="cd02537">
    <property type="entry name" value="GT8_Glycogenin"/>
    <property type="match status" value="1"/>
</dbReference>
<sequence length="762" mass="84204">MAVRGEDVYCTLVMNDAYLPGAAVLAHSLRDNGTKKRLAVMITPESLSADAVTELRSLYDIVIPVERIANPNPGNVFLMGRGDLLYAFTKINLWRQTQFRKIVYIDADIVALRALDELFDIDAPFAAAPDIGWPDAFNSGLMVISPNMGDFWALQTLASSGDSFDGADQGLLNQYFEHRGWHRLSFTYNCTPNAEYQWEPAYRHYKSNIKAVHFIGKDKPWMKGRQARGKQGNVYGDLVNQWWAVYDRHLKNPAYDPQRPFAQQTMVIQKNVTGETHDQFYGVPPEQRVAPPAITDIAPSLVPHQAPATPPPAPAIQVTSHEHSPHADQPLSKPEARNDTEERGRVEPPPTVQQRRFSAPHLEWDATVGAPPAESRPEAANFPSVQYDFSESKDLYRAPPSYPEPPKDMWYEVPESKPKPEEPPKPIFPWEYEHPDRPKATRRFAEDMVPEDRKRKDQKKPGSIVLPQAGAVADETFAPFSPQANAWDENPSIERYVRAVLESQQSRHRARAPNQPPEVLSPSGRRESLIITDFPSADDRPSLPVTPAPIRRPTFWGEERDEAGELPAAEGVPDQAEWNPAQKLEELRRNSLLEVQHLKSPEVLGRRLSDREMPAHAVPLPQKVASPPASERPAGSTAAAEQSLFSGPTSPHGESLQTVPEEPSSTESSHVLGGSAKEGLEGEALDPKATQSAPSVTTLEAEIAGRATATGKPVFTEPDFGPGPGPVEEDTEDVAPTGIRRSPGSFSAAALREGEQLSPTER</sequence>
<protein>
    <recommendedName>
        <fullName evidence="10">glycogenin glucosyltransferase</fullName>
        <ecNumber evidence="10">2.4.1.186</ecNumber>
    </recommendedName>
</protein>
<dbReference type="PANTHER" id="PTHR11183">
    <property type="entry name" value="GLYCOGENIN SUBFAMILY MEMBER"/>
    <property type="match status" value="1"/>
</dbReference>
<evidence type="ECO:0000256" key="1">
    <source>
        <dbReference type="ARBA" id="ARBA00001936"/>
    </source>
</evidence>
<comment type="subcellular location">
    <subcellularLocation>
        <location evidence="2">Cytoplasm</location>
    </subcellularLocation>
</comment>
<evidence type="ECO:0000313" key="15">
    <source>
        <dbReference type="EMBL" id="KIW06235.1"/>
    </source>
</evidence>
<evidence type="ECO:0000256" key="7">
    <source>
        <dbReference type="ARBA" id="ARBA00023180"/>
    </source>
</evidence>
<dbReference type="SUPFAM" id="SSF53448">
    <property type="entry name" value="Nucleotide-diphospho-sugar transferases"/>
    <property type="match status" value="1"/>
</dbReference>
<dbReference type="GO" id="GO:0046872">
    <property type="term" value="F:metal ion binding"/>
    <property type="evidence" value="ECO:0007669"/>
    <property type="project" value="UniProtKB-KW"/>
</dbReference>
<comment type="catalytic activity">
    <reaction evidence="11">
        <text>[1,4-alpha-D-glucosyl](n)-L-tyrosyl-[glycogenin] + UDP-alpha-D-glucose = [1,4-alpha-D-glucosyl](n+1)-L-tyrosyl-[glycogenin] + UDP + H(+)</text>
        <dbReference type="Rhea" id="RHEA:56560"/>
        <dbReference type="Rhea" id="RHEA-COMP:14606"/>
        <dbReference type="Rhea" id="RHEA-COMP:14607"/>
        <dbReference type="ChEBI" id="CHEBI:15378"/>
        <dbReference type="ChEBI" id="CHEBI:58223"/>
        <dbReference type="ChEBI" id="CHEBI:58885"/>
        <dbReference type="ChEBI" id="CHEBI:140574"/>
        <dbReference type="EC" id="2.4.1.186"/>
    </reaction>
</comment>
<dbReference type="HOGENOM" id="CLU_017171_2_0_1"/>
<organism evidence="15 16">
    <name type="scientific">Verruconis gallopava</name>
    <dbReference type="NCBI Taxonomy" id="253628"/>
    <lineage>
        <taxon>Eukaryota</taxon>
        <taxon>Fungi</taxon>
        <taxon>Dikarya</taxon>
        <taxon>Ascomycota</taxon>
        <taxon>Pezizomycotina</taxon>
        <taxon>Dothideomycetes</taxon>
        <taxon>Pleosporomycetidae</taxon>
        <taxon>Venturiales</taxon>
        <taxon>Sympoventuriaceae</taxon>
        <taxon>Verruconis</taxon>
    </lineage>
</organism>
<dbReference type="GO" id="GO:0005737">
    <property type="term" value="C:cytoplasm"/>
    <property type="evidence" value="ECO:0007669"/>
    <property type="project" value="UniProtKB-SubCell"/>
</dbReference>
<proteinExistence type="inferred from homology"/>
<reference evidence="15 16" key="1">
    <citation type="submission" date="2015-01" db="EMBL/GenBank/DDBJ databases">
        <title>The Genome Sequence of Ochroconis gallopava CBS43764.</title>
        <authorList>
            <consortium name="The Broad Institute Genomics Platform"/>
            <person name="Cuomo C."/>
            <person name="de Hoog S."/>
            <person name="Gorbushina A."/>
            <person name="Stielow B."/>
            <person name="Teixiera M."/>
            <person name="Abouelleil A."/>
            <person name="Chapman S.B."/>
            <person name="Priest M."/>
            <person name="Young S.K."/>
            <person name="Wortman J."/>
            <person name="Nusbaum C."/>
            <person name="Birren B."/>
        </authorList>
    </citation>
    <scope>NUCLEOTIDE SEQUENCE [LARGE SCALE GENOMIC DNA]</scope>
    <source>
        <strain evidence="15 16">CBS 43764</strain>
    </source>
</reference>
<keyword evidence="8" id="KW-0464">Manganese</keyword>
<accession>A0A0D2AI10</accession>
<gene>
    <name evidence="15" type="ORF">PV09_02709</name>
</gene>
<evidence type="ECO:0000256" key="8">
    <source>
        <dbReference type="ARBA" id="ARBA00023211"/>
    </source>
</evidence>
<keyword evidence="3" id="KW-0963">Cytoplasm</keyword>
<keyword evidence="6" id="KW-0320">Glycogen biosynthesis</keyword>
<dbReference type="Pfam" id="PF01501">
    <property type="entry name" value="Glyco_transf_8"/>
    <property type="match status" value="1"/>
</dbReference>